<dbReference type="Gene3D" id="2.40.30.330">
    <property type="entry name" value="Pre-mRNA cleavage complex subunit Clp1, C-terminal domain"/>
    <property type="match status" value="1"/>
</dbReference>
<dbReference type="SUPFAM" id="SSF52540">
    <property type="entry name" value="P-loop containing nucleoside triphosphate hydrolases"/>
    <property type="match status" value="1"/>
</dbReference>
<keyword evidence="9" id="KW-1185">Reference proteome</keyword>
<dbReference type="InterPro" id="IPR032319">
    <property type="entry name" value="CLP1_P"/>
</dbReference>
<feature type="domain" description="Clp1 C-terminal" evidence="5">
    <location>
        <begin position="313"/>
        <end position="411"/>
    </location>
</feature>
<sequence length="412" mass="44775">VVLEANQEWRFETQIQPQDVVSIKLLSGTAEIFGSELAQDATYTFSVAKLALFTYTGCEFQWTGSPASEYIGEETPVPVYLNLHLSLEKMRVSKGPTVLITGPKDTGKTSLAKTLTAYIVKRMGTNPGPIAVNLDPAAGFVSVPPGAVSAAHINGLLDPQSASGWGDANETGLAATHIPTRAPLSYYYGHDSVKASPACYENAITKLSESVNEKSKSLPAGVIIDTPHVKHGDYEMTETIVKLFKVDVIVVIGHERIYSDLRKRFADKFPSASVVRVPESGGVVEREDSYIRAVQQKQIREYFYGSPTASHVLNPFSTSLDLSKKVIYRVLEVEKTNKAAALSGLVEAIEDLSVLQNSVLALIQKESVEQPGESLNYPIMGFMHVSEVDESENRAKVLIPIRGQIPPGILLA</sequence>
<gene>
    <name evidence="8" type="ORF">CANCADRAFT_19614</name>
</gene>
<protein>
    <recommendedName>
        <fullName evidence="2">Polynucleotide 5'-hydroxyl-kinase GRC3</fullName>
    </recommendedName>
    <alternativeName>
        <fullName evidence="1">Polynucleotide 5'-hydroxyl-kinase grc3</fullName>
    </alternativeName>
</protein>
<dbReference type="Pfam" id="PF16575">
    <property type="entry name" value="CLP1_P"/>
    <property type="match status" value="1"/>
</dbReference>
<dbReference type="InterPro" id="IPR027417">
    <property type="entry name" value="P-loop_NTPase"/>
</dbReference>
<dbReference type="Gene3D" id="3.40.50.300">
    <property type="entry name" value="P-loop containing nucleotide triphosphate hydrolases"/>
    <property type="match status" value="1"/>
</dbReference>
<evidence type="ECO:0000313" key="8">
    <source>
        <dbReference type="EMBL" id="ODV91417.1"/>
    </source>
</evidence>
<keyword evidence="4" id="KW-0067">ATP-binding</keyword>
<feature type="domain" description="Clp1 N-terminal" evidence="6">
    <location>
        <begin position="3"/>
        <end position="93"/>
    </location>
</feature>
<proteinExistence type="predicted"/>
<evidence type="ECO:0000259" key="7">
    <source>
        <dbReference type="Pfam" id="PF16575"/>
    </source>
</evidence>
<evidence type="ECO:0000256" key="3">
    <source>
        <dbReference type="ARBA" id="ARBA00022741"/>
    </source>
</evidence>
<dbReference type="GO" id="GO:0051731">
    <property type="term" value="F:polynucleotide 5'-hydroxyl-kinase activity"/>
    <property type="evidence" value="ECO:0007669"/>
    <property type="project" value="InterPro"/>
</dbReference>
<dbReference type="Pfam" id="PF16573">
    <property type="entry name" value="CLP1_N"/>
    <property type="match status" value="1"/>
</dbReference>
<dbReference type="Pfam" id="PF06807">
    <property type="entry name" value="Clp1"/>
    <property type="match status" value="1"/>
</dbReference>
<evidence type="ECO:0000259" key="5">
    <source>
        <dbReference type="Pfam" id="PF06807"/>
    </source>
</evidence>
<dbReference type="OrthoDB" id="258143at2759"/>
<accession>A0A1E4TI75</accession>
<dbReference type="InterPro" id="IPR045116">
    <property type="entry name" value="Clp1/Grc3"/>
</dbReference>
<dbReference type="GO" id="GO:0006388">
    <property type="term" value="P:tRNA splicing, via endonucleolytic cleavage and ligation"/>
    <property type="evidence" value="ECO:0007669"/>
    <property type="project" value="TreeGrafter"/>
</dbReference>
<organism evidence="8 9">
    <name type="scientific">Tortispora caseinolytica NRRL Y-17796</name>
    <dbReference type="NCBI Taxonomy" id="767744"/>
    <lineage>
        <taxon>Eukaryota</taxon>
        <taxon>Fungi</taxon>
        <taxon>Dikarya</taxon>
        <taxon>Ascomycota</taxon>
        <taxon>Saccharomycotina</taxon>
        <taxon>Trigonopsidomycetes</taxon>
        <taxon>Trigonopsidales</taxon>
        <taxon>Trigonopsidaceae</taxon>
        <taxon>Tortispora</taxon>
    </lineage>
</organism>
<dbReference type="PANTHER" id="PTHR12755:SF6">
    <property type="entry name" value="POLYRIBONUCLEOTIDE 5'-HYDROXYL-KINASE CLP1"/>
    <property type="match status" value="1"/>
</dbReference>
<dbReference type="GO" id="GO:0005524">
    <property type="term" value="F:ATP binding"/>
    <property type="evidence" value="ECO:0007669"/>
    <property type="project" value="UniProtKB-KW"/>
</dbReference>
<dbReference type="Gene3D" id="2.60.120.1030">
    <property type="entry name" value="Clp1, DNA binding domain"/>
    <property type="match status" value="1"/>
</dbReference>
<evidence type="ECO:0000256" key="4">
    <source>
        <dbReference type="ARBA" id="ARBA00022840"/>
    </source>
</evidence>
<keyword evidence="3" id="KW-0547">Nucleotide-binding</keyword>
<evidence type="ECO:0000256" key="1">
    <source>
        <dbReference type="ARBA" id="ARBA00018706"/>
    </source>
</evidence>
<evidence type="ECO:0000259" key="6">
    <source>
        <dbReference type="Pfam" id="PF16573"/>
    </source>
</evidence>
<dbReference type="EMBL" id="KV453842">
    <property type="protein sequence ID" value="ODV91417.1"/>
    <property type="molecule type" value="Genomic_DNA"/>
</dbReference>
<dbReference type="InterPro" id="IPR010655">
    <property type="entry name" value="Clp1_C"/>
</dbReference>
<evidence type="ECO:0000256" key="2">
    <source>
        <dbReference type="ARBA" id="ARBA00019824"/>
    </source>
</evidence>
<feature type="non-terminal residue" evidence="8">
    <location>
        <position position="412"/>
    </location>
</feature>
<name>A0A1E4TI75_9ASCO</name>
<reference evidence="9" key="1">
    <citation type="submission" date="2016-02" db="EMBL/GenBank/DDBJ databases">
        <title>Comparative genomics of biotechnologically important yeasts.</title>
        <authorList>
            <consortium name="DOE Joint Genome Institute"/>
            <person name="Riley R."/>
            <person name="Haridas S."/>
            <person name="Wolfe K.H."/>
            <person name="Lopes M.R."/>
            <person name="Hittinger C.T."/>
            <person name="Goker M."/>
            <person name="Salamov A."/>
            <person name="Wisecaver J."/>
            <person name="Long T.M."/>
            <person name="Aerts A.L."/>
            <person name="Barry K."/>
            <person name="Choi C."/>
            <person name="Clum A."/>
            <person name="Coughlan A.Y."/>
            <person name="Deshpande S."/>
            <person name="Douglass A.P."/>
            <person name="Hanson S.J."/>
            <person name="Klenk H.-P."/>
            <person name="Labutti K."/>
            <person name="Lapidus A."/>
            <person name="Lindquist E."/>
            <person name="Lipzen A."/>
            <person name="Meier-Kolthoff J.P."/>
            <person name="Ohm R.A."/>
            <person name="Otillar R.P."/>
            <person name="Pangilinan J."/>
            <person name="Peng Y."/>
            <person name="Rokas A."/>
            <person name="Rosa C.A."/>
            <person name="Scheuner C."/>
            <person name="Sibirny A.A."/>
            <person name="Slot J.C."/>
            <person name="Stielow J.B."/>
            <person name="Sun H."/>
            <person name="Kurtzman C.P."/>
            <person name="Blackwell M."/>
            <person name="Jeffries T.W."/>
            <person name="Grigoriev I.V."/>
        </authorList>
    </citation>
    <scope>NUCLEOTIDE SEQUENCE [LARGE SCALE GENOMIC DNA]</scope>
    <source>
        <strain evidence="9">NRRL Y-17796</strain>
    </source>
</reference>
<dbReference type="GO" id="GO:0005634">
    <property type="term" value="C:nucleus"/>
    <property type="evidence" value="ECO:0007669"/>
    <property type="project" value="TreeGrafter"/>
</dbReference>
<feature type="domain" description="Clp1 P-loop" evidence="7">
    <location>
        <begin position="102"/>
        <end position="305"/>
    </location>
</feature>
<evidence type="ECO:0000313" key="9">
    <source>
        <dbReference type="Proteomes" id="UP000095023"/>
    </source>
</evidence>
<dbReference type="InterPro" id="IPR038238">
    <property type="entry name" value="Clp1_C_sf"/>
</dbReference>
<dbReference type="GO" id="GO:0031124">
    <property type="term" value="P:mRNA 3'-end processing"/>
    <property type="evidence" value="ECO:0007669"/>
    <property type="project" value="InterPro"/>
</dbReference>
<dbReference type="InterPro" id="IPR032324">
    <property type="entry name" value="Clp1_N"/>
</dbReference>
<dbReference type="PANTHER" id="PTHR12755">
    <property type="entry name" value="CLEAVAGE/POLYADENYLATION FACTOR IA SUBUNIT CLP1P"/>
    <property type="match status" value="1"/>
</dbReference>
<dbReference type="Proteomes" id="UP000095023">
    <property type="component" value="Unassembled WGS sequence"/>
</dbReference>
<dbReference type="AlphaFoldDB" id="A0A1E4TI75"/>
<feature type="non-terminal residue" evidence="8">
    <location>
        <position position="1"/>
    </location>
</feature>
<dbReference type="InterPro" id="IPR038239">
    <property type="entry name" value="Clp1_N_sf"/>
</dbReference>